<keyword evidence="2" id="KW-0227">DNA damage</keyword>
<dbReference type="EMBL" id="LIAE01007084">
    <property type="protein sequence ID" value="PAV82068.1"/>
    <property type="molecule type" value="Genomic_DNA"/>
</dbReference>
<dbReference type="EMBL" id="LIAE01010731">
    <property type="protein sequence ID" value="PAV56016.1"/>
    <property type="molecule type" value="Genomic_DNA"/>
</dbReference>
<dbReference type="GO" id="GO:0006281">
    <property type="term" value="P:DNA repair"/>
    <property type="evidence" value="ECO:0007669"/>
    <property type="project" value="UniProtKB-KW"/>
</dbReference>
<organism evidence="6 7">
    <name type="scientific">Diploscapter pachys</name>
    <dbReference type="NCBI Taxonomy" id="2018661"/>
    <lineage>
        <taxon>Eukaryota</taxon>
        <taxon>Metazoa</taxon>
        <taxon>Ecdysozoa</taxon>
        <taxon>Nematoda</taxon>
        <taxon>Chromadorea</taxon>
        <taxon>Rhabditida</taxon>
        <taxon>Rhabditina</taxon>
        <taxon>Rhabditomorpha</taxon>
        <taxon>Rhabditoidea</taxon>
        <taxon>Rhabditidae</taxon>
        <taxon>Diploscapter</taxon>
    </lineage>
</organism>
<evidence type="ECO:0000313" key="5">
    <source>
        <dbReference type="EMBL" id="PAV56016.1"/>
    </source>
</evidence>
<dbReference type="AlphaFoldDB" id="A0A2A2L7G2"/>
<name>A0A2A2L7G2_9BILA</name>
<dbReference type="GO" id="GO:0051382">
    <property type="term" value="P:kinetochore assembly"/>
    <property type="evidence" value="ECO:0007669"/>
    <property type="project" value="InterPro"/>
</dbReference>
<dbReference type="GO" id="GO:0003677">
    <property type="term" value="F:DNA binding"/>
    <property type="evidence" value="ECO:0007669"/>
    <property type="project" value="UniProtKB-KW"/>
</dbReference>
<proteinExistence type="inferred from homology"/>
<protein>
    <submittedName>
        <fullName evidence="6">Uncharacterized protein</fullName>
    </submittedName>
</protein>
<accession>A0A2A2L7G2</accession>
<keyword evidence="7" id="KW-1185">Reference proteome</keyword>
<evidence type="ECO:0000313" key="6">
    <source>
        <dbReference type="EMBL" id="PAV82068.1"/>
    </source>
</evidence>
<sequence length="92" mass="10305">MSEEDRKKTFEEHPLTVHIQPSTVKALLEDAIGDRQLGVQGDALNLFTTLIATFTHEVLMRSAMSGANLGRKRITDDDLRRILAQTLIDLCI</sequence>
<dbReference type="Pfam" id="PF09415">
    <property type="entry name" value="CENP-X"/>
    <property type="match status" value="1"/>
</dbReference>
<keyword evidence="3" id="KW-0238">DNA-binding</keyword>
<evidence type="ECO:0000256" key="2">
    <source>
        <dbReference type="ARBA" id="ARBA00022763"/>
    </source>
</evidence>
<keyword evidence="4" id="KW-0234">DNA repair</keyword>
<comment type="caution">
    <text evidence="6">The sequence shown here is derived from an EMBL/GenBank/DDBJ whole genome shotgun (WGS) entry which is preliminary data.</text>
</comment>
<evidence type="ECO:0000313" key="7">
    <source>
        <dbReference type="Proteomes" id="UP000218231"/>
    </source>
</evidence>
<dbReference type="InterPro" id="IPR018552">
    <property type="entry name" value="CENP-X"/>
</dbReference>
<evidence type="ECO:0000256" key="4">
    <source>
        <dbReference type="ARBA" id="ARBA00023204"/>
    </source>
</evidence>
<reference evidence="6 7" key="1">
    <citation type="journal article" date="2017" name="Curr. Biol.">
        <title>Genome architecture and evolution of a unichromosomal asexual nematode.</title>
        <authorList>
            <person name="Fradin H."/>
            <person name="Zegar C."/>
            <person name="Gutwein M."/>
            <person name="Lucas J."/>
            <person name="Kovtun M."/>
            <person name="Corcoran D."/>
            <person name="Baugh L.R."/>
            <person name="Kiontke K."/>
            <person name="Gunsalus K."/>
            <person name="Fitch D.H."/>
            <person name="Piano F."/>
        </authorList>
    </citation>
    <scope>NUCLEOTIDE SEQUENCE [LARGE SCALE GENOMIC DNA]</scope>
    <source>
        <strain evidence="6">PF1309</strain>
    </source>
</reference>
<dbReference type="Proteomes" id="UP000218231">
    <property type="component" value="Unassembled WGS sequence"/>
</dbReference>
<dbReference type="CDD" id="cd22921">
    <property type="entry name" value="HFD_CENP-X"/>
    <property type="match status" value="1"/>
</dbReference>
<gene>
    <name evidence="6" type="ORF">WR25_11108</name>
    <name evidence="5" type="ORF">WR25_14371</name>
</gene>
<evidence type="ECO:0000256" key="1">
    <source>
        <dbReference type="ARBA" id="ARBA00009359"/>
    </source>
</evidence>
<comment type="similarity">
    <text evidence="1">Belongs to the CENP-X/MHF2 family.</text>
</comment>
<evidence type="ECO:0000256" key="3">
    <source>
        <dbReference type="ARBA" id="ARBA00023125"/>
    </source>
</evidence>